<organism evidence="6 7">
    <name type="scientific">Euphydryas editha</name>
    <name type="common">Edith's checkerspot</name>
    <dbReference type="NCBI Taxonomy" id="104508"/>
    <lineage>
        <taxon>Eukaryota</taxon>
        <taxon>Metazoa</taxon>
        <taxon>Ecdysozoa</taxon>
        <taxon>Arthropoda</taxon>
        <taxon>Hexapoda</taxon>
        <taxon>Insecta</taxon>
        <taxon>Pterygota</taxon>
        <taxon>Neoptera</taxon>
        <taxon>Endopterygota</taxon>
        <taxon>Lepidoptera</taxon>
        <taxon>Glossata</taxon>
        <taxon>Ditrysia</taxon>
        <taxon>Papilionoidea</taxon>
        <taxon>Nymphalidae</taxon>
        <taxon>Nymphalinae</taxon>
        <taxon>Euphydryas</taxon>
    </lineage>
</organism>
<sequence length="337" mass="38438">MSSTQKNERSFALVYLGVFSYISDITDEESRTFRIGLVELCLTVGIPIGIALSGILLKIWGYYGIFLLSGMIYIMTFAYGFIYLKTKTKPGIDYSEKAKALTFFDIFTLVKETVAVAFKKRDGNLRMKIILALTMVSIIYGPDHGEKIIAYLFVRYRLKWDALKYSIYSTYNIVTHSAGVLFSISVFSKYWGFHDSMLCLISITSKFVGSVYIAFVKTDLDMYMVPLIEILNATSFTCLRSMLSKLVFPEEMGKMYSLFSLVDTLAALLFEPTYSAIYARTIPIFTGAVYIFSATMTLPTIGILLWFFIQYRRETKLKKQEAIEGRIVYHETEVTSQ</sequence>
<feature type="transmembrane region" description="Helical" evidence="5">
    <location>
        <begin position="255"/>
        <end position="277"/>
    </location>
</feature>
<dbReference type="InterPro" id="IPR036259">
    <property type="entry name" value="MFS_trans_sf"/>
</dbReference>
<dbReference type="SUPFAM" id="SSF103473">
    <property type="entry name" value="MFS general substrate transporter"/>
    <property type="match status" value="1"/>
</dbReference>
<dbReference type="Pfam" id="PF07690">
    <property type="entry name" value="MFS_1"/>
    <property type="match status" value="1"/>
</dbReference>
<dbReference type="InterPro" id="IPR011701">
    <property type="entry name" value="MFS"/>
</dbReference>
<evidence type="ECO:0008006" key="8">
    <source>
        <dbReference type="Google" id="ProtNLM"/>
    </source>
</evidence>
<accession>A0AAU9V6T8</accession>
<evidence type="ECO:0000256" key="5">
    <source>
        <dbReference type="SAM" id="Phobius"/>
    </source>
</evidence>
<evidence type="ECO:0000256" key="3">
    <source>
        <dbReference type="ARBA" id="ARBA00022989"/>
    </source>
</evidence>
<dbReference type="Gene3D" id="1.20.1250.20">
    <property type="entry name" value="MFS general substrate transporter like domains"/>
    <property type="match status" value="1"/>
</dbReference>
<dbReference type="GO" id="GO:0016020">
    <property type="term" value="C:membrane"/>
    <property type="evidence" value="ECO:0007669"/>
    <property type="project" value="UniProtKB-SubCell"/>
</dbReference>
<evidence type="ECO:0000313" key="6">
    <source>
        <dbReference type="EMBL" id="CAH2107750.1"/>
    </source>
</evidence>
<feature type="transmembrane region" description="Helical" evidence="5">
    <location>
        <begin position="63"/>
        <end position="84"/>
    </location>
</feature>
<dbReference type="Proteomes" id="UP001153954">
    <property type="component" value="Unassembled WGS sequence"/>
</dbReference>
<feature type="transmembrane region" description="Helical" evidence="5">
    <location>
        <begin position="289"/>
        <end position="309"/>
    </location>
</feature>
<feature type="transmembrane region" description="Helical" evidence="5">
    <location>
        <begin position="173"/>
        <end position="191"/>
    </location>
</feature>
<evidence type="ECO:0000313" key="7">
    <source>
        <dbReference type="Proteomes" id="UP001153954"/>
    </source>
</evidence>
<gene>
    <name evidence="6" type="ORF">EEDITHA_LOCUS21749</name>
</gene>
<comment type="subcellular location">
    <subcellularLocation>
        <location evidence="1">Membrane</location>
        <topology evidence="1">Multi-pass membrane protein</topology>
    </subcellularLocation>
</comment>
<protein>
    <recommendedName>
        <fullName evidence="8">Proton-coupled folate transporter</fullName>
    </recommendedName>
</protein>
<reference evidence="6" key="1">
    <citation type="submission" date="2022-03" db="EMBL/GenBank/DDBJ databases">
        <authorList>
            <person name="Tunstrom K."/>
        </authorList>
    </citation>
    <scope>NUCLEOTIDE SEQUENCE</scope>
</reference>
<keyword evidence="7" id="KW-1185">Reference proteome</keyword>
<evidence type="ECO:0000256" key="4">
    <source>
        <dbReference type="ARBA" id="ARBA00023136"/>
    </source>
</evidence>
<dbReference type="EMBL" id="CAKOGL010000030">
    <property type="protein sequence ID" value="CAH2107750.1"/>
    <property type="molecule type" value="Genomic_DNA"/>
</dbReference>
<proteinExistence type="predicted"/>
<dbReference type="PANTHER" id="PTHR23507">
    <property type="entry name" value="ZGC:174356"/>
    <property type="match status" value="1"/>
</dbReference>
<keyword evidence="3 5" id="KW-1133">Transmembrane helix</keyword>
<feature type="transmembrane region" description="Helical" evidence="5">
    <location>
        <begin position="198"/>
        <end position="216"/>
    </location>
</feature>
<evidence type="ECO:0000256" key="2">
    <source>
        <dbReference type="ARBA" id="ARBA00022692"/>
    </source>
</evidence>
<evidence type="ECO:0000256" key="1">
    <source>
        <dbReference type="ARBA" id="ARBA00004141"/>
    </source>
</evidence>
<keyword evidence="2 5" id="KW-0812">Transmembrane</keyword>
<dbReference type="GO" id="GO:0022857">
    <property type="term" value="F:transmembrane transporter activity"/>
    <property type="evidence" value="ECO:0007669"/>
    <property type="project" value="InterPro"/>
</dbReference>
<name>A0AAU9V6T8_EUPED</name>
<feature type="transmembrane region" description="Helical" evidence="5">
    <location>
        <begin position="37"/>
        <end position="57"/>
    </location>
</feature>
<keyword evidence="4 5" id="KW-0472">Membrane</keyword>
<dbReference type="AlphaFoldDB" id="A0AAU9V6T8"/>
<dbReference type="PANTHER" id="PTHR23507:SF1">
    <property type="entry name" value="FI18259P1-RELATED"/>
    <property type="match status" value="1"/>
</dbReference>
<comment type="caution">
    <text evidence="6">The sequence shown here is derived from an EMBL/GenBank/DDBJ whole genome shotgun (WGS) entry which is preliminary data.</text>
</comment>